<evidence type="ECO:0000313" key="11">
    <source>
        <dbReference type="EMBL" id="PDH32747.1"/>
    </source>
</evidence>
<reference evidence="11 12" key="1">
    <citation type="submission" date="2017-08" db="EMBL/GenBank/DDBJ databases">
        <title>Fine stratification of microbial communities through a metagenomic profile of the photic zone.</title>
        <authorList>
            <person name="Haro-Moreno J.M."/>
            <person name="Lopez-Perez M."/>
            <person name="De La Torre J."/>
            <person name="Picazo A."/>
            <person name="Camacho A."/>
            <person name="Rodriguez-Valera F."/>
        </authorList>
    </citation>
    <scope>NUCLEOTIDE SEQUENCE [LARGE SCALE GENOMIC DNA]</scope>
    <source>
        <strain evidence="11">MED-G28</strain>
    </source>
</reference>
<evidence type="ECO:0000256" key="9">
    <source>
        <dbReference type="SAM" id="SignalP"/>
    </source>
</evidence>
<proteinExistence type="predicted"/>
<keyword evidence="2" id="KW-0813">Transport</keyword>
<dbReference type="InterPro" id="IPR036942">
    <property type="entry name" value="Beta-barrel_TonB_sf"/>
</dbReference>
<evidence type="ECO:0000313" key="12">
    <source>
        <dbReference type="Proteomes" id="UP000219329"/>
    </source>
</evidence>
<dbReference type="InterPro" id="IPR039426">
    <property type="entry name" value="TonB-dep_rcpt-like"/>
</dbReference>
<dbReference type="Proteomes" id="UP000219329">
    <property type="component" value="Unassembled WGS sequence"/>
</dbReference>
<dbReference type="GO" id="GO:0009279">
    <property type="term" value="C:cell outer membrane"/>
    <property type="evidence" value="ECO:0007669"/>
    <property type="project" value="UniProtKB-SubCell"/>
</dbReference>
<dbReference type="EMBL" id="NTJZ01000013">
    <property type="protein sequence ID" value="PDH32747.1"/>
    <property type="molecule type" value="Genomic_DNA"/>
</dbReference>
<evidence type="ECO:0000256" key="1">
    <source>
        <dbReference type="ARBA" id="ARBA00004571"/>
    </source>
</evidence>
<dbReference type="SUPFAM" id="SSF56935">
    <property type="entry name" value="Porins"/>
    <property type="match status" value="1"/>
</dbReference>
<evidence type="ECO:0000256" key="6">
    <source>
        <dbReference type="ARBA" id="ARBA00023136"/>
    </source>
</evidence>
<feature type="signal peptide" evidence="9">
    <location>
        <begin position="1"/>
        <end position="25"/>
    </location>
</feature>
<name>A0A2A5W8Y9_9GAMM</name>
<evidence type="ECO:0000256" key="8">
    <source>
        <dbReference type="SAM" id="MobiDB-lite"/>
    </source>
</evidence>
<evidence type="ECO:0000259" key="10">
    <source>
        <dbReference type="Pfam" id="PF07715"/>
    </source>
</evidence>
<feature type="chain" id="PRO_5012992311" description="TonB-dependent receptor plug domain-containing protein" evidence="9">
    <location>
        <begin position="26"/>
        <end position="734"/>
    </location>
</feature>
<comment type="caution">
    <text evidence="11">The sequence shown here is derived from an EMBL/GenBank/DDBJ whole genome shotgun (WGS) entry which is preliminary data.</text>
</comment>
<feature type="region of interest" description="Disordered" evidence="8">
    <location>
        <begin position="65"/>
        <end position="99"/>
    </location>
</feature>
<dbReference type="InterPro" id="IPR012910">
    <property type="entry name" value="Plug_dom"/>
</dbReference>
<comment type="subcellular location">
    <subcellularLocation>
        <location evidence="1">Cell outer membrane</location>
        <topology evidence="1">Multi-pass membrane protein</topology>
    </subcellularLocation>
</comment>
<dbReference type="GO" id="GO:0044718">
    <property type="term" value="P:siderophore transmembrane transport"/>
    <property type="evidence" value="ECO:0007669"/>
    <property type="project" value="TreeGrafter"/>
</dbReference>
<dbReference type="InterPro" id="IPR037066">
    <property type="entry name" value="Plug_dom_sf"/>
</dbReference>
<keyword evidence="3" id="KW-1134">Transmembrane beta strand</keyword>
<dbReference type="Gene3D" id="2.170.130.10">
    <property type="entry name" value="TonB-dependent receptor, plug domain"/>
    <property type="match status" value="1"/>
</dbReference>
<feature type="compositionally biased region" description="Gly residues" evidence="8">
    <location>
        <begin position="78"/>
        <end position="99"/>
    </location>
</feature>
<protein>
    <recommendedName>
        <fullName evidence="10">TonB-dependent receptor plug domain-containing protein</fullName>
    </recommendedName>
</protein>
<organism evidence="11 12">
    <name type="scientific">OM182 bacterium MED-G28</name>
    <dbReference type="NCBI Taxonomy" id="1986256"/>
    <lineage>
        <taxon>Bacteria</taxon>
        <taxon>Pseudomonadati</taxon>
        <taxon>Pseudomonadota</taxon>
        <taxon>Gammaproteobacteria</taxon>
        <taxon>OMG group</taxon>
        <taxon>OM182 clade</taxon>
    </lineage>
</organism>
<evidence type="ECO:0000256" key="4">
    <source>
        <dbReference type="ARBA" id="ARBA00022692"/>
    </source>
</evidence>
<evidence type="ECO:0000256" key="2">
    <source>
        <dbReference type="ARBA" id="ARBA00022448"/>
    </source>
</evidence>
<accession>A0A2A5W8Y9</accession>
<evidence type="ECO:0000256" key="3">
    <source>
        <dbReference type="ARBA" id="ARBA00022452"/>
    </source>
</evidence>
<dbReference type="GO" id="GO:0015344">
    <property type="term" value="F:siderophore uptake transmembrane transporter activity"/>
    <property type="evidence" value="ECO:0007669"/>
    <property type="project" value="TreeGrafter"/>
</dbReference>
<dbReference type="Gene3D" id="2.40.170.20">
    <property type="entry name" value="TonB-dependent receptor, beta-barrel domain"/>
    <property type="match status" value="1"/>
</dbReference>
<gene>
    <name evidence="11" type="ORF">CNF02_10815</name>
</gene>
<keyword evidence="4" id="KW-0812">Transmembrane</keyword>
<sequence length="734" mass="82689">MDRLFRLPNLAYSLLLASVAQVSFAQENVGDESTVRYSASYFFEWAPVTAQDMLDRIPGLNLGDMGGFGSGSSSRGRSTGGSRRGSPGSGGGGRGFGGGSRSIEILINGKRTAGKNNSTDRQLSRIPSEQVNRIEIIRGTSGELDVRGSGQVINVVLNEQFSESSLQYAIGAEQSPDNTVRPRVELFYSGQTGGLNFQASAMRYDPYFYTSSREYSILGDFSPNDRILEVRKRDPQGGGITTNLDYEINSNSSARLNASWTDGTHTSDTVRKTTDFKVSPNIDTFQLETSPGIYRNWEIGGDYEFNTQAGNRWKILFISNALESANTRERYDVLSETSKEKNLFLDSWSNTKERIVRGSYTFDLFESQDIEVGAERAQTILDSKLALGLSGVTGTPSQSVGGLIPMPVSNANSTVEEMRYEPFLIHNWIISQEMSLETSVLYEDSEIMQRGDVSKERDFDFIKPKVDFRYDLTPQLQLRGTIEKVVEQLTFNDFVAATDDQDEDSNVQAGNTDLRQEWYWNYEINSEYRLPNDIGVVSGRFYYEDWHDRIERMDVTVNEAQLQSANGNIGDGEKYGLDIRASVRMRMIGLPNLLITVRSTVEDSKIIDPILGVERRMMGSWRGRTNYAFRHDLPNLNLNYGMNVQDSFDGGRLRYDIDDIEYGSGDPFWDAFVEWVSPQDITFRLEAQQIIEKAKMCRERRRFVGRISSSALEEIEDQCYRSGPIISLRMTGTF</sequence>
<evidence type="ECO:0000256" key="5">
    <source>
        <dbReference type="ARBA" id="ARBA00022729"/>
    </source>
</evidence>
<dbReference type="AlphaFoldDB" id="A0A2A5W8Y9"/>
<feature type="domain" description="TonB-dependent receptor plug" evidence="10">
    <location>
        <begin position="48"/>
        <end position="142"/>
    </location>
</feature>
<evidence type="ECO:0000256" key="7">
    <source>
        <dbReference type="ARBA" id="ARBA00023237"/>
    </source>
</evidence>
<dbReference type="PANTHER" id="PTHR30069:SF29">
    <property type="entry name" value="HEMOGLOBIN AND HEMOGLOBIN-HAPTOGLOBIN-BINDING PROTEIN 1-RELATED"/>
    <property type="match status" value="1"/>
</dbReference>
<keyword evidence="7" id="KW-0998">Cell outer membrane</keyword>
<dbReference type="PANTHER" id="PTHR30069">
    <property type="entry name" value="TONB-DEPENDENT OUTER MEMBRANE RECEPTOR"/>
    <property type="match status" value="1"/>
</dbReference>
<dbReference type="Pfam" id="PF07715">
    <property type="entry name" value="Plug"/>
    <property type="match status" value="1"/>
</dbReference>
<keyword evidence="5 9" id="KW-0732">Signal</keyword>
<keyword evidence="6" id="KW-0472">Membrane</keyword>